<dbReference type="Pfam" id="PF01899">
    <property type="entry name" value="MNHE"/>
    <property type="match status" value="1"/>
</dbReference>
<evidence type="ECO:0000256" key="3">
    <source>
        <dbReference type="ARBA" id="ARBA00022475"/>
    </source>
</evidence>
<sequence>MISTFLWLIVVWLMLWGSVDLGLVLLGAVVAAAILTLYPLPSIRFRMLARPHRLVGLGWYLVTDLVLSGVRVAWDALRYGPTVKTAVIAVPVLSDEDYVIASAANLLSLGPGKFVLQLDRRELVFYVYALGVRSDADVTRVRDEVVNLQRRVIRAFGAREEEPA</sequence>
<accession>A0ABV6A2X4</accession>
<feature type="transmembrane region" description="Helical" evidence="7">
    <location>
        <begin position="6"/>
        <end position="38"/>
    </location>
</feature>
<evidence type="ECO:0000313" key="9">
    <source>
        <dbReference type="Proteomes" id="UP001589693"/>
    </source>
</evidence>
<comment type="similarity">
    <text evidence="2">Belongs to the CPA3 antiporters (TC 2.A.63) subunit E family.</text>
</comment>
<keyword evidence="9" id="KW-1185">Reference proteome</keyword>
<comment type="subcellular location">
    <subcellularLocation>
        <location evidence="1">Cell membrane</location>
        <topology evidence="1">Multi-pass membrane protein</topology>
    </subcellularLocation>
</comment>
<evidence type="ECO:0000256" key="6">
    <source>
        <dbReference type="ARBA" id="ARBA00023136"/>
    </source>
</evidence>
<name>A0ABV6A2X4_9PSEU</name>
<dbReference type="InterPro" id="IPR002758">
    <property type="entry name" value="Cation_antiport_E"/>
</dbReference>
<dbReference type="PANTHER" id="PTHR34584:SF1">
    <property type="entry name" value="NA(+)_H(+) ANTIPORTER SUBUNIT E1"/>
    <property type="match status" value="1"/>
</dbReference>
<evidence type="ECO:0000313" key="8">
    <source>
        <dbReference type="EMBL" id="MFB9907507.1"/>
    </source>
</evidence>
<evidence type="ECO:0000256" key="1">
    <source>
        <dbReference type="ARBA" id="ARBA00004651"/>
    </source>
</evidence>
<evidence type="ECO:0000256" key="2">
    <source>
        <dbReference type="ARBA" id="ARBA00006228"/>
    </source>
</evidence>
<keyword evidence="6 7" id="KW-0472">Membrane</keyword>
<dbReference type="RefSeq" id="WP_377857799.1">
    <property type="nucleotide sequence ID" value="NZ_JBHLZU010000021.1"/>
</dbReference>
<dbReference type="PANTHER" id="PTHR34584">
    <property type="entry name" value="NA(+)/H(+) ANTIPORTER SUBUNIT E1"/>
    <property type="match status" value="1"/>
</dbReference>
<keyword evidence="3" id="KW-1003">Cell membrane</keyword>
<evidence type="ECO:0000256" key="7">
    <source>
        <dbReference type="SAM" id="Phobius"/>
    </source>
</evidence>
<keyword evidence="4 7" id="KW-0812">Transmembrane</keyword>
<dbReference type="EMBL" id="JBHLZU010000021">
    <property type="protein sequence ID" value="MFB9907507.1"/>
    <property type="molecule type" value="Genomic_DNA"/>
</dbReference>
<evidence type="ECO:0000256" key="5">
    <source>
        <dbReference type="ARBA" id="ARBA00022989"/>
    </source>
</evidence>
<evidence type="ECO:0000256" key="4">
    <source>
        <dbReference type="ARBA" id="ARBA00022692"/>
    </source>
</evidence>
<comment type="caution">
    <text evidence="8">The sequence shown here is derived from an EMBL/GenBank/DDBJ whole genome shotgun (WGS) entry which is preliminary data.</text>
</comment>
<keyword evidence="5 7" id="KW-1133">Transmembrane helix</keyword>
<gene>
    <name evidence="8" type="ORF">ACFFQA_26545</name>
</gene>
<protein>
    <submittedName>
        <fullName evidence="8">Na+/H+ antiporter subunit E</fullName>
    </submittedName>
</protein>
<proteinExistence type="inferred from homology"/>
<dbReference type="Proteomes" id="UP001589693">
    <property type="component" value="Unassembled WGS sequence"/>
</dbReference>
<organism evidence="8 9">
    <name type="scientific">Allokutzneria oryzae</name>
    <dbReference type="NCBI Taxonomy" id="1378989"/>
    <lineage>
        <taxon>Bacteria</taxon>
        <taxon>Bacillati</taxon>
        <taxon>Actinomycetota</taxon>
        <taxon>Actinomycetes</taxon>
        <taxon>Pseudonocardiales</taxon>
        <taxon>Pseudonocardiaceae</taxon>
        <taxon>Allokutzneria</taxon>
    </lineage>
</organism>
<reference evidence="8 9" key="1">
    <citation type="submission" date="2024-09" db="EMBL/GenBank/DDBJ databases">
        <authorList>
            <person name="Sun Q."/>
            <person name="Mori K."/>
        </authorList>
    </citation>
    <scope>NUCLEOTIDE SEQUENCE [LARGE SCALE GENOMIC DNA]</scope>
    <source>
        <strain evidence="8 9">TBRC 7907</strain>
    </source>
</reference>